<proteinExistence type="predicted"/>
<keyword evidence="3" id="KW-1185">Reference proteome</keyword>
<protein>
    <submittedName>
        <fullName evidence="2">Uncharacterized protein</fullName>
    </submittedName>
</protein>
<sequence length="96" mass="10425">MATESSSNSPVLATVQVILGVFLLTTQGQLDVASYIRAFGVNRWPLPRRLVEAEETVVNDAAAAEPEKTVANHLAGPEAEEIVIPTLPRRAREDCR</sequence>
<gene>
    <name evidence="2" type="ORF">B0T24DRAFT_643587</name>
</gene>
<dbReference type="AlphaFoldDB" id="A0AAE0JSM6"/>
<name>A0AAE0JSM6_9PEZI</name>
<feature type="chain" id="PRO_5042042005" evidence="1">
    <location>
        <begin position="29"/>
        <end position="96"/>
    </location>
</feature>
<keyword evidence="1" id="KW-0732">Signal</keyword>
<organism evidence="2 3">
    <name type="scientific">Lasiosphaeria ovina</name>
    <dbReference type="NCBI Taxonomy" id="92902"/>
    <lineage>
        <taxon>Eukaryota</taxon>
        <taxon>Fungi</taxon>
        <taxon>Dikarya</taxon>
        <taxon>Ascomycota</taxon>
        <taxon>Pezizomycotina</taxon>
        <taxon>Sordariomycetes</taxon>
        <taxon>Sordariomycetidae</taxon>
        <taxon>Sordariales</taxon>
        <taxon>Lasiosphaeriaceae</taxon>
        <taxon>Lasiosphaeria</taxon>
    </lineage>
</organism>
<feature type="signal peptide" evidence="1">
    <location>
        <begin position="1"/>
        <end position="28"/>
    </location>
</feature>
<dbReference type="Proteomes" id="UP001287356">
    <property type="component" value="Unassembled WGS sequence"/>
</dbReference>
<dbReference type="EMBL" id="JAULSN010000014">
    <property type="protein sequence ID" value="KAK3360825.1"/>
    <property type="molecule type" value="Genomic_DNA"/>
</dbReference>
<reference evidence="2" key="2">
    <citation type="submission" date="2023-06" db="EMBL/GenBank/DDBJ databases">
        <authorList>
            <consortium name="Lawrence Berkeley National Laboratory"/>
            <person name="Haridas S."/>
            <person name="Hensen N."/>
            <person name="Bonometti L."/>
            <person name="Westerberg I."/>
            <person name="Brannstrom I.O."/>
            <person name="Guillou S."/>
            <person name="Cros-Aarteil S."/>
            <person name="Calhoun S."/>
            <person name="Kuo A."/>
            <person name="Mondo S."/>
            <person name="Pangilinan J."/>
            <person name="Riley R."/>
            <person name="Labutti K."/>
            <person name="Andreopoulos B."/>
            <person name="Lipzen A."/>
            <person name="Chen C."/>
            <person name="Yanf M."/>
            <person name="Daum C."/>
            <person name="Ng V."/>
            <person name="Clum A."/>
            <person name="Steindorff A."/>
            <person name="Ohm R."/>
            <person name="Martin F."/>
            <person name="Silar P."/>
            <person name="Natvig D."/>
            <person name="Lalanne C."/>
            <person name="Gautier V."/>
            <person name="Ament-Velasquez S.L."/>
            <person name="Kruys A."/>
            <person name="Hutchinson M.I."/>
            <person name="Powell A.J."/>
            <person name="Barry K."/>
            <person name="Miller A.N."/>
            <person name="Grigoriev I.V."/>
            <person name="Debuchy R."/>
            <person name="Gladieux P."/>
            <person name="Thoren M.H."/>
            <person name="Johannesson H."/>
        </authorList>
    </citation>
    <scope>NUCLEOTIDE SEQUENCE</scope>
    <source>
        <strain evidence="2">CBS 958.72</strain>
    </source>
</reference>
<evidence type="ECO:0000313" key="3">
    <source>
        <dbReference type="Proteomes" id="UP001287356"/>
    </source>
</evidence>
<reference evidence="2" key="1">
    <citation type="journal article" date="2023" name="Mol. Phylogenet. Evol.">
        <title>Genome-scale phylogeny and comparative genomics of the fungal order Sordariales.</title>
        <authorList>
            <person name="Hensen N."/>
            <person name="Bonometti L."/>
            <person name="Westerberg I."/>
            <person name="Brannstrom I.O."/>
            <person name="Guillou S."/>
            <person name="Cros-Aarteil S."/>
            <person name="Calhoun S."/>
            <person name="Haridas S."/>
            <person name="Kuo A."/>
            <person name="Mondo S."/>
            <person name="Pangilinan J."/>
            <person name="Riley R."/>
            <person name="LaButti K."/>
            <person name="Andreopoulos B."/>
            <person name="Lipzen A."/>
            <person name="Chen C."/>
            <person name="Yan M."/>
            <person name="Daum C."/>
            <person name="Ng V."/>
            <person name="Clum A."/>
            <person name="Steindorff A."/>
            <person name="Ohm R.A."/>
            <person name="Martin F."/>
            <person name="Silar P."/>
            <person name="Natvig D.O."/>
            <person name="Lalanne C."/>
            <person name="Gautier V."/>
            <person name="Ament-Velasquez S.L."/>
            <person name="Kruys A."/>
            <person name="Hutchinson M.I."/>
            <person name="Powell A.J."/>
            <person name="Barry K."/>
            <person name="Miller A.N."/>
            <person name="Grigoriev I.V."/>
            <person name="Debuchy R."/>
            <person name="Gladieux P."/>
            <person name="Hiltunen Thoren M."/>
            <person name="Johannesson H."/>
        </authorList>
    </citation>
    <scope>NUCLEOTIDE SEQUENCE</scope>
    <source>
        <strain evidence="2">CBS 958.72</strain>
    </source>
</reference>
<comment type="caution">
    <text evidence="2">The sequence shown here is derived from an EMBL/GenBank/DDBJ whole genome shotgun (WGS) entry which is preliminary data.</text>
</comment>
<evidence type="ECO:0000313" key="2">
    <source>
        <dbReference type="EMBL" id="KAK3360825.1"/>
    </source>
</evidence>
<accession>A0AAE0JSM6</accession>
<evidence type="ECO:0000256" key="1">
    <source>
        <dbReference type="SAM" id="SignalP"/>
    </source>
</evidence>